<dbReference type="CDD" id="cd17502">
    <property type="entry name" value="MFS_Azr1_MDR_like"/>
    <property type="match status" value="1"/>
</dbReference>
<feature type="transmembrane region" description="Helical" evidence="5">
    <location>
        <begin position="330"/>
        <end position="350"/>
    </location>
</feature>
<dbReference type="Pfam" id="PF07690">
    <property type="entry name" value="MFS_1"/>
    <property type="match status" value="1"/>
</dbReference>
<evidence type="ECO:0000259" key="6">
    <source>
        <dbReference type="PROSITE" id="PS50850"/>
    </source>
</evidence>
<comment type="caution">
    <text evidence="7">The sequence shown here is derived from an EMBL/GenBank/DDBJ whole genome shotgun (WGS) entry which is preliminary data.</text>
</comment>
<feature type="domain" description="Major facilitator superfamily (MFS) profile" evidence="6">
    <location>
        <begin position="69"/>
        <end position="557"/>
    </location>
</feature>
<dbReference type="InterPro" id="IPR020846">
    <property type="entry name" value="MFS_dom"/>
</dbReference>
<keyword evidence="8" id="KW-1185">Reference proteome</keyword>
<dbReference type="PANTHER" id="PTHR23501:SF199">
    <property type="entry name" value="MFS EFFLUX TRANSPORTER INPD-RELATED"/>
    <property type="match status" value="1"/>
</dbReference>
<keyword evidence="2 5" id="KW-0812">Transmembrane</keyword>
<gene>
    <name evidence="7" type="ORF">LENED_002412</name>
</gene>
<feature type="transmembrane region" description="Helical" evidence="5">
    <location>
        <begin position="370"/>
        <end position="388"/>
    </location>
</feature>
<dbReference type="InterPro" id="IPR011701">
    <property type="entry name" value="MFS"/>
</dbReference>
<organism evidence="7 8">
    <name type="scientific">Lentinula edodes</name>
    <name type="common">Shiitake mushroom</name>
    <name type="synonym">Lentinus edodes</name>
    <dbReference type="NCBI Taxonomy" id="5353"/>
    <lineage>
        <taxon>Eukaryota</taxon>
        <taxon>Fungi</taxon>
        <taxon>Dikarya</taxon>
        <taxon>Basidiomycota</taxon>
        <taxon>Agaricomycotina</taxon>
        <taxon>Agaricomycetes</taxon>
        <taxon>Agaricomycetidae</taxon>
        <taxon>Agaricales</taxon>
        <taxon>Marasmiineae</taxon>
        <taxon>Omphalotaceae</taxon>
        <taxon>Lentinula</taxon>
    </lineage>
</organism>
<accession>A0A1Q3E0S3</accession>
<feature type="transmembrane region" description="Helical" evidence="5">
    <location>
        <begin position="66"/>
        <end position="92"/>
    </location>
</feature>
<feature type="transmembrane region" description="Helical" evidence="5">
    <location>
        <begin position="293"/>
        <end position="310"/>
    </location>
</feature>
<feature type="transmembrane region" description="Helical" evidence="5">
    <location>
        <begin position="191"/>
        <end position="210"/>
    </location>
</feature>
<evidence type="ECO:0000256" key="3">
    <source>
        <dbReference type="ARBA" id="ARBA00022989"/>
    </source>
</evidence>
<evidence type="ECO:0000313" key="7">
    <source>
        <dbReference type="EMBL" id="GAW00858.1"/>
    </source>
</evidence>
<sequence length="573" mass="61918">MDPSVQESQETKYARTFDNEEVLQGSKPSSIIREESILPKDEKSNAVVTEPKSDELTVQYASGSKLAILTLGVCLGLFVVALDSTIISTVIPTITTVFDSLGDVGWYGSAYLLVLASLQPSFGKLYTVFDLKAVYLIALVIFEVGSVVCAAATSSLMFIIGRAVAGIGASALLSGSINIIAYVVPLEKRAAYNAGVSSMFTIASIVGPLMGGAFTDKVSWRWSFWINLPVGGVAFFIVALFFTSPGRKSKLPLKEKLAKLDFFGALFFIGGTICLLLALQWGGATFSWKDSRVWGLFLGFALIVPVFAYIQVKRGNRATIPISIVKQRTVLISILYSFLYSMASYTHIYYLPLYFQAVEDTSAVVSGIRLIPYLVFNTVVAIMMGMYVNRTGYYYYLLWIGAILYTVGAGLLSTLDVNSSTAEWVCYQMISGMGRGSGQIPFVAVQVVLTPEEVPIGSSLVMLSTSLGGAVALSISQSIFNNDLVKEISKYAPSIDPSIVADAGATQFRDFVPADALSGVLKAYAKAIDTVLIPPIAFAGFSLIIALGIERLNPNPYQGYTPNMELQNFLRGK</sequence>
<name>A0A1Q3E0S3_LENED</name>
<proteinExistence type="predicted"/>
<feature type="transmembrane region" description="Helical" evidence="5">
    <location>
        <begin position="395"/>
        <end position="415"/>
    </location>
</feature>
<evidence type="ECO:0000256" key="1">
    <source>
        <dbReference type="ARBA" id="ARBA00004141"/>
    </source>
</evidence>
<dbReference type="STRING" id="5353.A0A1Q3E0S3"/>
<feature type="transmembrane region" description="Helical" evidence="5">
    <location>
        <begin position="104"/>
        <end position="122"/>
    </location>
</feature>
<feature type="transmembrane region" description="Helical" evidence="5">
    <location>
        <begin position="134"/>
        <end position="153"/>
    </location>
</feature>
<dbReference type="SUPFAM" id="SSF103473">
    <property type="entry name" value="MFS general substrate transporter"/>
    <property type="match status" value="1"/>
</dbReference>
<dbReference type="EMBL" id="BDGU01000043">
    <property type="protein sequence ID" value="GAW00858.1"/>
    <property type="molecule type" value="Genomic_DNA"/>
</dbReference>
<dbReference type="GO" id="GO:0022857">
    <property type="term" value="F:transmembrane transporter activity"/>
    <property type="evidence" value="ECO:0007669"/>
    <property type="project" value="InterPro"/>
</dbReference>
<reference evidence="7 8" key="2">
    <citation type="submission" date="2017-02" db="EMBL/GenBank/DDBJ databases">
        <title>A genome survey and senescence transcriptome analysis in Lentinula edodes.</title>
        <authorList>
            <person name="Sakamoto Y."/>
            <person name="Nakade K."/>
            <person name="Sato S."/>
            <person name="Yoshida Y."/>
            <person name="Miyazaki K."/>
            <person name="Natsume S."/>
            <person name="Konno N."/>
        </authorList>
    </citation>
    <scope>NUCLEOTIDE SEQUENCE [LARGE SCALE GENOMIC DNA]</scope>
    <source>
        <strain evidence="7 8">NBRC 111202</strain>
    </source>
</reference>
<evidence type="ECO:0000256" key="5">
    <source>
        <dbReference type="SAM" id="Phobius"/>
    </source>
</evidence>
<dbReference type="Gene3D" id="1.20.1250.20">
    <property type="entry name" value="MFS general substrate transporter like domains"/>
    <property type="match status" value="2"/>
</dbReference>
<keyword evidence="3 5" id="KW-1133">Transmembrane helix</keyword>
<feature type="transmembrane region" description="Helical" evidence="5">
    <location>
        <begin position="262"/>
        <end position="281"/>
    </location>
</feature>
<evidence type="ECO:0000256" key="4">
    <source>
        <dbReference type="ARBA" id="ARBA00023136"/>
    </source>
</evidence>
<feature type="transmembrane region" description="Helical" evidence="5">
    <location>
        <begin position="531"/>
        <end position="549"/>
    </location>
</feature>
<dbReference type="FunFam" id="1.20.1250.20:FF:000196">
    <property type="entry name" value="MFS toxin efflux pump (AflT)"/>
    <property type="match status" value="1"/>
</dbReference>
<feature type="transmembrane region" description="Helical" evidence="5">
    <location>
        <begin position="222"/>
        <end position="242"/>
    </location>
</feature>
<reference evidence="7 8" key="1">
    <citation type="submission" date="2016-08" db="EMBL/GenBank/DDBJ databases">
        <authorList>
            <consortium name="Lentinula edodes genome sequencing consortium"/>
            <person name="Sakamoto Y."/>
            <person name="Nakade K."/>
            <person name="Sato S."/>
            <person name="Yoshida Y."/>
            <person name="Miyazaki K."/>
            <person name="Natsume S."/>
            <person name="Konno N."/>
        </authorList>
    </citation>
    <scope>NUCLEOTIDE SEQUENCE [LARGE SCALE GENOMIC DNA]</scope>
    <source>
        <strain evidence="7 8">NBRC 111202</strain>
    </source>
</reference>
<dbReference type="PROSITE" id="PS50850">
    <property type="entry name" value="MFS"/>
    <property type="match status" value="1"/>
</dbReference>
<evidence type="ECO:0000256" key="2">
    <source>
        <dbReference type="ARBA" id="ARBA00022692"/>
    </source>
</evidence>
<feature type="transmembrane region" description="Helical" evidence="5">
    <location>
        <begin position="159"/>
        <end position="184"/>
    </location>
</feature>
<dbReference type="AlphaFoldDB" id="A0A1Q3E0S3"/>
<keyword evidence="4 5" id="KW-0472">Membrane</keyword>
<protein>
    <submittedName>
        <fullName evidence="7">Major facilitator superfamily transporter</fullName>
    </submittedName>
</protein>
<dbReference type="InterPro" id="IPR036259">
    <property type="entry name" value="MFS_trans_sf"/>
</dbReference>
<dbReference type="PANTHER" id="PTHR23501">
    <property type="entry name" value="MAJOR FACILITATOR SUPERFAMILY"/>
    <property type="match status" value="1"/>
</dbReference>
<comment type="subcellular location">
    <subcellularLocation>
        <location evidence="1">Membrane</location>
        <topology evidence="1">Multi-pass membrane protein</topology>
    </subcellularLocation>
</comment>
<dbReference type="Proteomes" id="UP000188533">
    <property type="component" value="Unassembled WGS sequence"/>
</dbReference>
<dbReference type="GO" id="GO:0005886">
    <property type="term" value="C:plasma membrane"/>
    <property type="evidence" value="ECO:0007669"/>
    <property type="project" value="TreeGrafter"/>
</dbReference>
<evidence type="ECO:0000313" key="8">
    <source>
        <dbReference type="Proteomes" id="UP000188533"/>
    </source>
</evidence>